<gene>
    <name evidence="3" type="ORF">TEQG_07736</name>
</gene>
<organism evidence="3 4">
    <name type="scientific">Trichophyton equinum (strain ATCC MYA-4606 / CBS 127.97)</name>
    <name type="common">Horse ringworm fungus</name>
    <dbReference type="NCBI Taxonomy" id="559882"/>
    <lineage>
        <taxon>Eukaryota</taxon>
        <taxon>Fungi</taxon>
        <taxon>Dikarya</taxon>
        <taxon>Ascomycota</taxon>
        <taxon>Pezizomycotina</taxon>
        <taxon>Eurotiomycetes</taxon>
        <taxon>Eurotiomycetidae</taxon>
        <taxon>Onygenales</taxon>
        <taxon>Arthrodermataceae</taxon>
        <taxon>Trichophyton</taxon>
    </lineage>
</organism>
<accession>F2Q3R1</accession>
<dbReference type="Proteomes" id="UP000009169">
    <property type="component" value="Unassembled WGS sequence"/>
</dbReference>
<evidence type="ECO:0000313" key="4">
    <source>
        <dbReference type="Proteomes" id="UP000009169"/>
    </source>
</evidence>
<protein>
    <submittedName>
        <fullName evidence="3">Uncharacterized protein</fullName>
    </submittedName>
</protein>
<feature type="transmembrane region" description="Helical" evidence="2">
    <location>
        <begin position="31"/>
        <end position="51"/>
    </location>
</feature>
<name>F2Q3R1_TRIEC</name>
<dbReference type="AlphaFoldDB" id="F2Q3R1"/>
<dbReference type="VEuPathDB" id="FungiDB:TEQG_07736"/>
<keyword evidence="4" id="KW-1185">Reference proteome</keyword>
<keyword evidence="2" id="KW-0472">Membrane</keyword>
<proteinExistence type="predicted"/>
<dbReference type="EMBL" id="DS995787">
    <property type="protein sequence ID" value="EGE08779.1"/>
    <property type="molecule type" value="Genomic_DNA"/>
</dbReference>
<feature type="compositionally biased region" description="Basic and acidic residues" evidence="1">
    <location>
        <begin position="136"/>
        <end position="152"/>
    </location>
</feature>
<evidence type="ECO:0000313" key="3">
    <source>
        <dbReference type="EMBL" id="EGE08779.1"/>
    </source>
</evidence>
<keyword evidence="2" id="KW-1133">Transmembrane helix</keyword>
<keyword evidence="2" id="KW-0812">Transmembrane</keyword>
<evidence type="ECO:0000256" key="2">
    <source>
        <dbReference type="SAM" id="Phobius"/>
    </source>
</evidence>
<dbReference type="HOGENOM" id="CLU_1644925_0_0_1"/>
<evidence type="ECO:0000256" key="1">
    <source>
        <dbReference type="SAM" id="MobiDB-lite"/>
    </source>
</evidence>
<reference evidence="4" key="1">
    <citation type="journal article" date="2012" name="MBio">
        <title>Comparative genome analysis of Trichophyton rubrum and related dermatophytes reveals candidate genes involved in infection.</title>
        <authorList>
            <person name="Martinez D.A."/>
            <person name="Oliver B.G."/>
            <person name="Graeser Y."/>
            <person name="Goldberg J.M."/>
            <person name="Li W."/>
            <person name="Martinez-Rossi N.M."/>
            <person name="Monod M."/>
            <person name="Shelest E."/>
            <person name="Barton R.C."/>
            <person name="Birch E."/>
            <person name="Brakhage A.A."/>
            <person name="Chen Z."/>
            <person name="Gurr S.J."/>
            <person name="Heiman D."/>
            <person name="Heitman J."/>
            <person name="Kosti I."/>
            <person name="Rossi A."/>
            <person name="Saif S."/>
            <person name="Samalova M."/>
            <person name="Saunders C.W."/>
            <person name="Shea T."/>
            <person name="Summerbell R.C."/>
            <person name="Xu J."/>
            <person name="Young S."/>
            <person name="Zeng Q."/>
            <person name="Birren B.W."/>
            <person name="Cuomo C.A."/>
            <person name="White T.C."/>
        </authorList>
    </citation>
    <scope>NUCLEOTIDE SEQUENCE [LARGE SCALE GENOMIC DNA]</scope>
    <source>
        <strain evidence="4">ATCC MYA-4606 / CBS 127.97</strain>
    </source>
</reference>
<feature type="region of interest" description="Disordered" evidence="1">
    <location>
        <begin position="136"/>
        <end position="161"/>
    </location>
</feature>
<sequence length="161" mass="17731">MRSPVRADAAPAASGLNIFQMMDKTNSSQEIFLFLPFLIFTFSSLSSRLRVKRDRDEKTRVVQGRATCQSIKSKISQSQKRQACLGKSNTSCVSAGELGSPIHVVPNDILAPTRPSAVAWGKLNLERPLMIQRGGWGERARDGSERTSETRTGRYPPVPAL</sequence>